<evidence type="ECO:0000313" key="2">
    <source>
        <dbReference type="EMBL" id="KAF2663095.1"/>
    </source>
</evidence>
<protein>
    <submittedName>
        <fullName evidence="2">Uncharacterized protein</fullName>
    </submittedName>
</protein>
<feature type="compositionally biased region" description="Basic and acidic residues" evidence="1">
    <location>
        <begin position="449"/>
        <end position="463"/>
    </location>
</feature>
<feature type="compositionally biased region" description="Basic residues" evidence="1">
    <location>
        <begin position="417"/>
        <end position="429"/>
    </location>
</feature>
<feature type="region of interest" description="Disordered" evidence="1">
    <location>
        <begin position="153"/>
        <end position="206"/>
    </location>
</feature>
<sequence length="585" mass="62370">MGATTSNYIRLPSFQYVDRSCASSVPENMIIEDANTALSGSSTSASPQAVPVGHIDAATSGLLLFIADNEGLESIAPVLRAVANNGVLAVVCKPEIAKELRTKTMHPPHPVIVTKPVSSNRAVKFKDFGPLSPESPQVPATVGNILRQINQKGRSLCRSKSPPSSKQVSGHSPEPQSPKRGRSSRSTSPLAVQGKPRVTKRHFPISPEDCLNKKLRAITKGVRRLDISDPEQSLPSQASISDAVMSDDELVNGGYQALSQQSSQDVQAGSLCSVPQHPSSGLQQNAPNGLGAAFMQQFAIKAQAASSTHSPLYPPVGIQQTVSSSIAPVITEQSNTMTQAIAPDTILPNQQNDIANIEDGFTRNSADMALPSQPESPNGGQVRQQGQDDLGIVTSSSTQGIQTPPAAPSALNAVSRSVKRKTAIHKLRKLPTESVQDKNSRAKKNGRQIRRERLDKIRNRKAADSSGETTKTGTPKKTPSSASKAAKVPGASRLSGRTKVSPTASSSSVSNNSPSPTSPRRRRTVPKPEPKSRQEKEKRRERTAEEMAADLEAFRKEQQWTNKSSSKGDDQTDGLASSLSAVKLL</sequence>
<feature type="region of interest" description="Disordered" evidence="1">
    <location>
        <begin position="365"/>
        <end position="585"/>
    </location>
</feature>
<dbReference type="Proteomes" id="UP000799302">
    <property type="component" value="Unassembled WGS sequence"/>
</dbReference>
<organism evidence="2 3">
    <name type="scientific">Microthyrium microscopicum</name>
    <dbReference type="NCBI Taxonomy" id="703497"/>
    <lineage>
        <taxon>Eukaryota</taxon>
        <taxon>Fungi</taxon>
        <taxon>Dikarya</taxon>
        <taxon>Ascomycota</taxon>
        <taxon>Pezizomycotina</taxon>
        <taxon>Dothideomycetes</taxon>
        <taxon>Dothideomycetes incertae sedis</taxon>
        <taxon>Microthyriales</taxon>
        <taxon>Microthyriaceae</taxon>
        <taxon>Microthyrium</taxon>
    </lineage>
</organism>
<evidence type="ECO:0000256" key="1">
    <source>
        <dbReference type="SAM" id="MobiDB-lite"/>
    </source>
</evidence>
<evidence type="ECO:0000313" key="3">
    <source>
        <dbReference type="Proteomes" id="UP000799302"/>
    </source>
</evidence>
<feature type="compositionally biased region" description="Basic and acidic residues" evidence="1">
    <location>
        <begin position="526"/>
        <end position="545"/>
    </location>
</feature>
<reference evidence="2" key="1">
    <citation type="journal article" date="2020" name="Stud. Mycol.">
        <title>101 Dothideomycetes genomes: a test case for predicting lifestyles and emergence of pathogens.</title>
        <authorList>
            <person name="Haridas S."/>
            <person name="Albert R."/>
            <person name="Binder M."/>
            <person name="Bloem J."/>
            <person name="Labutti K."/>
            <person name="Salamov A."/>
            <person name="Andreopoulos B."/>
            <person name="Baker S."/>
            <person name="Barry K."/>
            <person name="Bills G."/>
            <person name="Bluhm B."/>
            <person name="Cannon C."/>
            <person name="Castanera R."/>
            <person name="Culley D."/>
            <person name="Daum C."/>
            <person name="Ezra D."/>
            <person name="Gonzalez J."/>
            <person name="Henrissat B."/>
            <person name="Kuo A."/>
            <person name="Liang C."/>
            <person name="Lipzen A."/>
            <person name="Lutzoni F."/>
            <person name="Magnuson J."/>
            <person name="Mondo S."/>
            <person name="Nolan M."/>
            <person name="Ohm R."/>
            <person name="Pangilinan J."/>
            <person name="Park H.-J."/>
            <person name="Ramirez L."/>
            <person name="Alfaro M."/>
            <person name="Sun H."/>
            <person name="Tritt A."/>
            <person name="Yoshinaga Y."/>
            <person name="Zwiers L.-H."/>
            <person name="Turgeon B."/>
            <person name="Goodwin S."/>
            <person name="Spatafora J."/>
            <person name="Crous P."/>
            <person name="Grigoriev I."/>
        </authorList>
    </citation>
    <scope>NUCLEOTIDE SEQUENCE</scope>
    <source>
        <strain evidence="2">CBS 115976</strain>
    </source>
</reference>
<accession>A0A6A6TSR6</accession>
<feature type="compositionally biased region" description="Low complexity" evidence="1">
    <location>
        <begin position="465"/>
        <end position="515"/>
    </location>
</feature>
<dbReference type="AlphaFoldDB" id="A0A6A6TSR6"/>
<feature type="compositionally biased region" description="Polar residues" evidence="1">
    <location>
        <begin position="161"/>
        <end position="170"/>
    </location>
</feature>
<name>A0A6A6TSR6_9PEZI</name>
<dbReference type="EMBL" id="MU004248">
    <property type="protein sequence ID" value="KAF2663095.1"/>
    <property type="molecule type" value="Genomic_DNA"/>
</dbReference>
<gene>
    <name evidence="2" type="ORF">BT63DRAFT_461611</name>
</gene>
<proteinExistence type="predicted"/>
<keyword evidence="3" id="KW-1185">Reference proteome</keyword>
<feature type="compositionally biased region" description="Polar residues" evidence="1">
    <location>
        <begin position="373"/>
        <end position="402"/>
    </location>
</feature>
<feature type="compositionally biased region" description="Polar residues" evidence="1">
    <location>
        <begin position="574"/>
        <end position="585"/>
    </location>
</feature>